<accession>A0A943EBL8</accession>
<evidence type="ECO:0000313" key="1">
    <source>
        <dbReference type="EMBL" id="MBS5519132.1"/>
    </source>
</evidence>
<dbReference type="AlphaFoldDB" id="A0A943EBL8"/>
<proteinExistence type="predicted"/>
<name>A0A943EBL8_9FIRM</name>
<protein>
    <submittedName>
        <fullName evidence="1">Uncharacterized protein</fullName>
    </submittedName>
</protein>
<organism evidence="1 2">
    <name type="scientific">Acidaminococcus intestini</name>
    <dbReference type="NCBI Taxonomy" id="187327"/>
    <lineage>
        <taxon>Bacteria</taxon>
        <taxon>Bacillati</taxon>
        <taxon>Bacillota</taxon>
        <taxon>Negativicutes</taxon>
        <taxon>Acidaminococcales</taxon>
        <taxon>Acidaminococcaceae</taxon>
        <taxon>Acidaminococcus</taxon>
    </lineage>
</organism>
<dbReference type="EMBL" id="JAGZCZ010000002">
    <property type="protein sequence ID" value="MBS5519132.1"/>
    <property type="molecule type" value="Genomic_DNA"/>
</dbReference>
<reference evidence="1" key="1">
    <citation type="submission" date="2021-02" db="EMBL/GenBank/DDBJ databases">
        <title>Infant gut strain persistence is associated with maternal origin, phylogeny, and functional potential including surface adhesion and iron acquisition.</title>
        <authorList>
            <person name="Lou Y.C."/>
        </authorList>
    </citation>
    <scope>NUCLEOTIDE SEQUENCE</scope>
    <source>
        <strain evidence="1">L3_106_000M1_dasL3_106_000M1_concoct_15</strain>
    </source>
</reference>
<dbReference type="Proteomes" id="UP000754226">
    <property type="component" value="Unassembled WGS sequence"/>
</dbReference>
<gene>
    <name evidence="1" type="ORF">KHX13_02170</name>
</gene>
<sequence>MKKGHRFWAVAFLLFQPDFEAWEKVRLFLAVRCRGNGYPSFPFPLLLHLKGDRDFGDNHISGQVFPVLTALSKKEMSPFFHLLYALFTCFLGPLSL</sequence>
<comment type="caution">
    <text evidence="1">The sequence shown here is derived from an EMBL/GenBank/DDBJ whole genome shotgun (WGS) entry which is preliminary data.</text>
</comment>
<evidence type="ECO:0000313" key="2">
    <source>
        <dbReference type="Proteomes" id="UP000754226"/>
    </source>
</evidence>